<dbReference type="InterPro" id="IPR006503">
    <property type="entry name" value="Nase-assoc"/>
</dbReference>
<dbReference type="NCBIfam" id="TIGR01616">
    <property type="entry name" value="nitro_assoc"/>
    <property type="match status" value="1"/>
</dbReference>
<dbReference type="KEGG" id="bxb:DR64_6767"/>
<proteinExistence type="inferred from homology"/>
<dbReference type="OrthoDB" id="5432555at2"/>
<dbReference type="PANTHER" id="PTHR30041:SF8">
    <property type="entry name" value="PROTEIN YFFB"/>
    <property type="match status" value="1"/>
</dbReference>
<dbReference type="SUPFAM" id="SSF52833">
    <property type="entry name" value="Thioredoxin-like"/>
    <property type="match status" value="1"/>
</dbReference>
<organism evidence="4 5">
    <name type="scientific">Paraburkholderia xenovorans (strain LB400)</name>
    <dbReference type="NCBI Taxonomy" id="266265"/>
    <lineage>
        <taxon>Bacteria</taxon>
        <taxon>Pseudomonadati</taxon>
        <taxon>Pseudomonadota</taxon>
        <taxon>Betaproteobacteria</taxon>
        <taxon>Burkholderiales</taxon>
        <taxon>Burkholderiaceae</taxon>
        <taxon>Paraburkholderia</taxon>
    </lineage>
</organism>
<dbReference type="RefSeq" id="WP_011491829.1">
    <property type="nucleotide sequence ID" value="NC_007952.1"/>
</dbReference>
<comment type="similarity">
    <text evidence="1 2">Belongs to the ArsC family.</text>
</comment>
<feature type="compositionally biased region" description="Basic and acidic residues" evidence="3">
    <location>
        <begin position="138"/>
        <end position="154"/>
    </location>
</feature>
<dbReference type="KEGG" id="bxe:Bxe_B1460"/>
<keyword evidence="5" id="KW-1185">Reference proteome</keyword>
<sequence>MAHLVFYEKPGCAGNGRQKALLRAAGHTLDVRDLLSWPWSADALLAFIAPLPVSEWFNRAAPRIKSGEIVPETLDADTALALLLAGPLLIRRPLMQCDARRMVGFDAAEVHAWVGLGAQPPAPGSPLEGCAATAAHGTDQHADQRTEQRTDQRTTRCTPST</sequence>
<dbReference type="EMBL" id="CP000271">
    <property type="protein sequence ID" value="ABE34504.1"/>
    <property type="molecule type" value="Genomic_DNA"/>
</dbReference>
<dbReference type="Gene3D" id="3.40.30.10">
    <property type="entry name" value="Glutaredoxin"/>
    <property type="match status" value="1"/>
</dbReference>
<protein>
    <submittedName>
        <fullName evidence="4">Nitrogenase-associated protein</fullName>
    </submittedName>
</protein>
<evidence type="ECO:0000313" key="5">
    <source>
        <dbReference type="Proteomes" id="UP000001817"/>
    </source>
</evidence>
<dbReference type="InterPro" id="IPR036249">
    <property type="entry name" value="Thioredoxin-like_sf"/>
</dbReference>
<dbReference type="Pfam" id="PF03960">
    <property type="entry name" value="ArsC"/>
    <property type="match status" value="1"/>
</dbReference>
<evidence type="ECO:0000256" key="1">
    <source>
        <dbReference type="ARBA" id="ARBA00007198"/>
    </source>
</evidence>
<feature type="region of interest" description="Disordered" evidence="3">
    <location>
        <begin position="124"/>
        <end position="161"/>
    </location>
</feature>
<name>Q13N35_PARXL</name>
<dbReference type="PROSITE" id="PS51353">
    <property type="entry name" value="ARSC"/>
    <property type="match status" value="1"/>
</dbReference>
<dbReference type="STRING" id="266265.Bxe_B1460"/>
<dbReference type="InterPro" id="IPR006660">
    <property type="entry name" value="Arsenate_reductase-like"/>
</dbReference>
<evidence type="ECO:0000313" key="4">
    <source>
        <dbReference type="EMBL" id="ABE34504.1"/>
    </source>
</evidence>
<evidence type="ECO:0000256" key="3">
    <source>
        <dbReference type="SAM" id="MobiDB-lite"/>
    </source>
</evidence>
<gene>
    <name evidence="4" type="ORF">Bxe_B1460</name>
</gene>
<dbReference type="AlphaFoldDB" id="Q13N35"/>
<dbReference type="PATRIC" id="fig|266265.5.peg.6291"/>
<dbReference type="Proteomes" id="UP000001817">
    <property type="component" value="Chromosome 2"/>
</dbReference>
<evidence type="ECO:0000256" key="2">
    <source>
        <dbReference type="PROSITE-ProRule" id="PRU01282"/>
    </source>
</evidence>
<reference evidence="4 5" key="1">
    <citation type="journal article" date="2006" name="Proc. Natl. Acad. Sci. U.S.A.">
        <title>Burkholderia xenovorans LB400 harbors a multi-replicon, 9.73-Mbp genome shaped for versatility.</title>
        <authorList>
            <person name="Chain P.S."/>
            <person name="Denef V.J."/>
            <person name="Konstantinidis K.T."/>
            <person name="Vergez L.M."/>
            <person name="Agullo L."/>
            <person name="Reyes V.L."/>
            <person name="Hauser L."/>
            <person name="Cordova M."/>
            <person name="Gomez L."/>
            <person name="Gonzalez M."/>
            <person name="Land M."/>
            <person name="Lao V."/>
            <person name="Larimer F."/>
            <person name="LiPuma J.J."/>
            <person name="Mahenthiralingam E."/>
            <person name="Malfatti S.A."/>
            <person name="Marx C.J."/>
            <person name="Parnell J.J."/>
            <person name="Ramette A."/>
            <person name="Richardson P."/>
            <person name="Seeger M."/>
            <person name="Smith D."/>
            <person name="Spilker T."/>
            <person name="Sul W.J."/>
            <person name="Tsoi T.V."/>
            <person name="Ulrich L.E."/>
            <person name="Zhulin I.B."/>
            <person name="Tiedje J.M."/>
        </authorList>
    </citation>
    <scope>NUCLEOTIDE SEQUENCE [LARGE SCALE GENOMIC DNA]</scope>
    <source>
        <strain evidence="4 5">LB400</strain>
    </source>
</reference>
<dbReference type="PANTHER" id="PTHR30041">
    <property type="entry name" value="ARSENATE REDUCTASE"/>
    <property type="match status" value="1"/>
</dbReference>
<accession>Q13N35</accession>
<dbReference type="eggNOG" id="COG1393">
    <property type="taxonomic scope" value="Bacteria"/>
</dbReference>